<accession>A0A3B1E5D7</accession>
<gene>
    <name evidence="1" type="ORF">MNB_ARC-1_114</name>
</gene>
<sequence>MSLCVVIYFIYKYMTNKEKNIRKYYFEILDNLDFNQSKQSAYIITKYGEKLAVTQREKQLLHELVNKLKPYKYKKEVAYFNDDVKNSFKLFMDSLDI</sequence>
<evidence type="ECO:0000313" key="1">
    <source>
        <dbReference type="EMBL" id="VAY87811.1"/>
    </source>
</evidence>
<dbReference type="EMBL" id="UOYO01000035">
    <property type="protein sequence ID" value="VAY87811.1"/>
    <property type="molecule type" value="Genomic_DNA"/>
</dbReference>
<name>A0A3B1E5D7_9ZZZZ</name>
<proteinExistence type="predicted"/>
<protein>
    <submittedName>
        <fullName evidence="1">Uncharacterized protein</fullName>
    </submittedName>
</protein>
<organism evidence="1">
    <name type="scientific">hydrothermal vent metagenome</name>
    <dbReference type="NCBI Taxonomy" id="652676"/>
    <lineage>
        <taxon>unclassified sequences</taxon>
        <taxon>metagenomes</taxon>
        <taxon>ecological metagenomes</taxon>
    </lineage>
</organism>
<dbReference type="AlphaFoldDB" id="A0A3B1E5D7"/>
<reference evidence="1" key="1">
    <citation type="submission" date="2018-10" db="EMBL/GenBank/DDBJ databases">
        <authorList>
            <person name="Aoki K."/>
        </authorList>
    </citation>
    <scope>NUCLEOTIDE SEQUENCE</scope>
</reference>